<protein>
    <submittedName>
        <fullName evidence="1">Uncharacterized protein</fullName>
    </submittedName>
</protein>
<gene>
    <name evidence="1" type="ORF">AVDCRST_MAG85-3473</name>
</gene>
<evidence type="ECO:0000313" key="1">
    <source>
        <dbReference type="EMBL" id="CAA9528685.1"/>
    </source>
</evidence>
<feature type="non-terminal residue" evidence="1">
    <location>
        <position position="56"/>
    </location>
</feature>
<dbReference type="EMBL" id="CADCVT010000383">
    <property type="protein sequence ID" value="CAA9528685.1"/>
    <property type="molecule type" value="Genomic_DNA"/>
</dbReference>
<dbReference type="AlphaFoldDB" id="A0A6J4TPA5"/>
<accession>A0A6J4TPA5</accession>
<feature type="non-terminal residue" evidence="1">
    <location>
        <position position="1"/>
    </location>
</feature>
<organism evidence="1">
    <name type="scientific">uncultured Solirubrobacteraceae bacterium</name>
    <dbReference type="NCBI Taxonomy" id="1162706"/>
    <lineage>
        <taxon>Bacteria</taxon>
        <taxon>Bacillati</taxon>
        <taxon>Actinomycetota</taxon>
        <taxon>Thermoleophilia</taxon>
        <taxon>Solirubrobacterales</taxon>
        <taxon>Solirubrobacteraceae</taxon>
        <taxon>environmental samples</taxon>
    </lineage>
</organism>
<reference evidence="1" key="1">
    <citation type="submission" date="2020-02" db="EMBL/GenBank/DDBJ databases">
        <authorList>
            <person name="Meier V. D."/>
        </authorList>
    </citation>
    <scope>NUCLEOTIDE SEQUENCE</scope>
    <source>
        <strain evidence="1">AVDCRST_MAG85</strain>
    </source>
</reference>
<sequence>DDARCRTRRRAVELPRGGGPWGSCDAGLRRRVRARPSSELAAVRARRRCPVGRPRS</sequence>
<proteinExistence type="predicted"/>
<name>A0A6J4TPA5_9ACTN</name>